<accession>A0AAE0Y569</accession>
<protein>
    <submittedName>
        <fullName evidence="1">Uncharacterized protein</fullName>
    </submittedName>
</protein>
<organism evidence="1 2">
    <name type="scientific">Elysia crispata</name>
    <name type="common">lettuce slug</name>
    <dbReference type="NCBI Taxonomy" id="231223"/>
    <lineage>
        <taxon>Eukaryota</taxon>
        <taxon>Metazoa</taxon>
        <taxon>Spiralia</taxon>
        <taxon>Lophotrochozoa</taxon>
        <taxon>Mollusca</taxon>
        <taxon>Gastropoda</taxon>
        <taxon>Heterobranchia</taxon>
        <taxon>Euthyneura</taxon>
        <taxon>Panpulmonata</taxon>
        <taxon>Sacoglossa</taxon>
        <taxon>Placobranchoidea</taxon>
        <taxon>Plakobranchidae</taxon>
        <taxon>Elysia</taxon>
    </lineage>
</organism>
<sequence length="69" mass="7704">MTDSTTGPSPGPLSHMLKYKRRDNYVAVHTARCFQACQGPVDETSSSPTYDYKVCRFKYSSFASVSWAS</sequence>
<comment type="caution">
    <text evidence="1">The sequence shown here is derived from an EMBL/GenBank/DDBJ whole genome shotgun (WGS) entry which is preliminary data.</text>
</comment>
<dbReference type="AlphaFoldDB" id="A0AAE0Y569"/>
<evidence type="ECO:0000313" key="2">
    <source>
        <dbReference type="Proteomes" id="UP001283361"/>
    </source>
</evidence>
<dbReference type="EMBL" id="JAWDGP010006898">
    <property type="protein sequence ID" value="KAK3733467.1"/>
    <property type="molecule type" value="Genomic_DNA"/>
</dbReference>
<proteinExistence type="predicted"/>
<name>A0AAE0Y569_9GAST</name>
<evidence type="ECO:0000313" key="1">
    <source>
        <dbReference type="EMBL" id="KAK3733467.1"/>
    </source>
</evidence>
<reference evidence="1" key="1">
    <citation type="journal article" date="2023" name="G3 (Bethesda)">
        <title>A reference genome for the long-term kleptoplast-retaining sea slug Elysia crispata morphotype clarki.</title>
        <authorList>
            <person name="Eastman K.E."/>
            <person name="Pendleton A.L."/>
            <person name="Shaikh M.A."/>
            <person name="Suttiyut T."/>
            <person name="Ogas R."/>
            <person name="Tomko P."/>
            <person name="Gavelis G."/>
            <person name="Widhalm J.R."/>
            <person name="Wisecaver J.H."/>
        </authorList>
    </citation>
    <scope>NUCLEOTIDE SEQUENCE</scope>
    <source>
        <strain evidence="1">ECLA1</strain>
    </source>
</reference>
<gene>
    <name evidence="1" type="ORF">RRG08_019735</name>
</gene>
<dbReference type="Proteomes" id="UP001283361">
    <property type="component" value="Unassembled WGS sequence"/>
</dbReference>
<keyword evidence="2" id="KW-1185">Reference proteome</keyword>